<reference evidence="1" key="1">
    <citation type="submission" date="2020-01" db="EMBL/GenBank/DDBJ databases">
        <authorList>
            <person name="Rat A."/>
        </authorList>
    </citation>
    <scope>NUCLEOTIDE SEQUENCE</scope>
    <source>
        <strain evidence="1">LMG 31228</strain>
    </source>
</reference>
<dbReference type="EMBL" id="JAAEDL010000022">
    <property type="protein sequence ID" value="MBR0682776.1"/>
    <property type="molecule type" value="Genomic_DNA"/>
</dbReference>
<dbReference type="AlphaFoldDB" id="A0A9X9XGE0"/>
<keyword evidence="2" id="KW-1185">Reference proteome</keyword>
<name>A0A9X9XGE0_9PROT</name>
<reference evidence="1" key="2">
    <citation type="journal article" date="2021" name="Syst. Appl. Microbiol.">
        <title>Roseomonas hellenica sp. nov., isolated from roots of wild-growing Alkanna tinctoria.</title>
        <authorList>
            <person name="Rat A."/>
            <person name="Naranjo H.D."/>
            <person name="Lebbe L."/>
            <person name="Cnockaert M."/>
            <person name="Krigas N."/>
            <person name="Grigoriadou K."/>
            <person name="Maloupa E."/>
            <person name="Willems A."/>
        </authorList>
    </citation>
    <scope>NUCLEOTIDE SEQUENCE</scope>
    <source>
        <strain evidence="1">LMG 31228</strain>
    </source>
</reference>
<comment type="caution">
    <text evidence="1">The sequence shown here is derived from an EMBL/GenBank/DDBJ whole genome shotgun (WGS) entry which is preliminary data.</text>
</comment>
<organism evidence="1 2">
    <name type="scientific">Neoroseomonas eburnea</name>
    <dbReference type="NCBI Taxonomy" id="1346889"/>
    <lineage>
        <taxon>Bacteria</taxon>
        <taxon>Pseudomonadati</taxon>
        <taxon>Pseudomonadota</taxon>
        <taxon>Alphaproteobacteria</taxon>
        <taxon>Acetobacterales</taxon>
        <taxon>Acetobacteraceae</taxon>
        <taxon>Neoroseomonas</taxon>
    </lineage>
</organism>
<evidence type="ECO:0000313" key="1">
    <source>
        <dbReference type="EMBL" id="MBR0682776.1"/>
    </source>
</evidence>
<sequence length="115" mass="12375">MSGQPDTNAEAVERLAALLDGMAERGDCAGPPICRWTAAALRALAAERDRLKSLIAGMLPHLILDTESMVQCQTAIYRRWTVGDPLPPDLDDLLPEARDRSALILEARAALGDAP</sequence>
<accession>A0A9X9XGE0</accession>
<dbReference type="RefSeq" id="WP_211848313.1">
    <property type="nucleotide sequence ID" value="NZ_JAAEDL010000022.1"/>
</dbReference>
<dbReference type="Proteomes" id="UP001138709">
    <property type="component" value="Unassembled WGS sequence"/>
</dbReference>
<protein>
    <submittedName>
        <fullName evidence="1">Uncharacterized protein</fullName>
    </submittedName>
</protein>
<proteinExistence type="predicted"/>
<gene>
    <name evidence="1" type="ORF">GXW74_19950</name>
</gene>
<evidence type="ECO:0000313" key="2">
    <source>
        <dbReference type="Proteomes" id="UP001138709"/>
    </source>
</evidence>